<organism evidence="1 2">
    <name type="scientific">Zea mays</name>
    <name type="common">Maize</name>
    <dbReference type="NCBI Taxonomy" id="4577"/>
    <lineage>
        <taxon>Eukaryota</taxon>
        <taxon>Viridiplantae</taxon>
        <taxon>Streptophyta</taxon>
        <taxon>Embryophyta</taxon>
        <taxon>Tracheophyta</taxon>
        <taxon>Spermatophyta</taxon>
        <taxon>Magnoliopsida</taxon>
        <taxon>Liliopsida</taxon>
        <taxon>Poales</taxon>
        <taxon>Poaceae</taxon>
        <taxon>PACMAD clade</taxon>
        <taxon>Panicoideae</taxon>
        <taxon>Andropogonodae</taxon>
        <taxon>Andropogoneae</taxon>
        <taxon>Tripsacinae</taxon>
        <taxon>Zea</taxon>
    </lineage>
</organism>
<reference evidence="2" key="1">
    <citation type="journal article" date="2009" name="Science">
        <title>The B73 maize genome: complexity, diversity, and dynamics.</title>
        <authorList>
            <person name="Schnable P.S."/>
            <person name="Ware D."/>
            <person name="Fulton R.S."/>
            <person name="Stein J.C."/>
            <person name="Wei F."/>
            <person name="Pasternak S."/>
            <person name="Liang C."/>
            <person name="Zhang J."/>
            <person name="Fulton L."/>
            <person name="Graves T.A."/>
            <person name="Minx P."/>
            <person name="Reily A.D."/>
            <person name="Courtney L."/>
            <person name="Kruchowski S.S."/>
            <person name="Tomlinson C."/>
            <person name="Strong C."/>
            <person name="Delehaunty K."/>
            <person name="Fronick C."/>
            <person name="Courtney B."/>
            <person name="Rock S.M."/>
            <person name="Belter E."/>
            <person name="Du F."/>
            <person name="Kim K."/>
            <person name="Abbott R.M."/>
            <person name="Cotton M."/>
            <person name="Levy A."/>
            <person name="Marchetto P."/>
            <person name="Ochoa K."/>
            <person name="Jackson S.M."/>
            <person name="Gillam B."/>
            <person name="Chen W."/>
            <person name="Yan L."/>
            <person name="Higginbotham J."/>
            <person name="Cardenas M."/>
            <person name="Waligorski J."/>
            <person name="Applebaum E."/>
            <person name="Phelps L."/>
            <person name="Falcone J."/>
            <person name="Kanchi K."/>
            <person name="Thane T."/>
            <person name="Scimone A."/>
            <person name="Thane N."/>
            <person name="Henke J."/>
            <person name="Wang T."/>
            <person name="Ruppert J."/>
            <person name="Shah N."/>
            <person name="Rotter K."/>
            <person name="Hodges J."/>
            <person name="Ingenthron E."/>
            <person name="Cordes M."/>
            <person name="Kohlberg S."/>
            <person name="Sgro J."/>
            <person name="Delgado B."/>
            <person name="Mead K."/>
            <person name="Chinwalla A."/>
            <person name="Leonard S."/>
            <person name="Crouse K."/>
            <person name="Collura K."/>
            <person name="Kudrna D."/>
            <person name="Currie J."/>
            <person name="He R."/>
            <person name="Angelova A."/>
            <person name="Rajasekar S."/>
            <person name="Mueller T."/>
            <person name="Lomeli R."/>
            <person name="Scara G."/>
            <person name="Ko A."/>
            <person name="Delaney K."/>
            <person name="Wissotski M."/>
            <person name="Lopez G."/>
            <person name="Campos D."/>
            <person name="Braidotti M."/>
            <person name="Ashley E."/>
            <person name="Golser W."/>
            <person name="Kim H."/>
            <person name="Lee S."/>
            <person name="Lin J."/>
            <person name="Dujmic Z."/>
            <person name="Kim W."/>
            <person name="Talag J."/>
            <person name="Zuccolo A."/>
            <person name="Fan C."/>
            <person name="Sebastian A."/>
            <person name="Kramer M."/>
            <person name="Spiegel L."/>
            <person name="Nascimento L."/>
            <person name="Zutavern T."/>
            <person name="Miller B."/>
            <person name="Ambroise C."/>
            <person name="Muller S."/>
            <person name="Spooner W."/>
            <person name="Narechania A."/>
            <person name="Ren L."/>
            <person name="Wei S."/>
            <person name="Kumari S."/>
            <person name="Faga B."/>
            <person name="Levy M.J."/>
            <person name="McMahan L."/>
            <person name="Van Buren P."/>
            <person name="Vaughn M.W."/>
            <person name="Ying K."/>
            <person name="Yeh C.-T."/>
            <person name="Emrich S.J."/>
            <person name="Jia Y."/>
            <person name="Kalyanaraman A."/>
            <person name="Hsia A.-P."/>
            <person name="Barbazuk W.B."/>
            <person name="Baucom R.S."/>
            <person name="Brutnell T.P."/>
            <person name="Carpita N.C."/>
            <person name="Chaparro C."/>
            <person name="Chia J.-M."/>
            <person name="Deragon J.-M."/>
            <person name="Estill J.C."/>
            <person name="Fu Y."/>
            <person name="Jeddeloh J.A."/>
            <person name="Han Y."/>
            <person name="Lee H."/>
            <person name="Li P."/>
            <person name="Lisch D.R."/>
            <person name="Liu S."/>
            <person name="Liu Z."/>
            <person name="Nagel D.H."/>
            <person name="McCann M.C."/>
            <person name="SanMiguel P."/>
            <person name="Myers A.M."/>
            <person name="Nettleton D."/>
            <person name="Nguyen J."/>
            <person name="Penning B.W."/>
            <person name="Ponnala L."/>
            <person name="Schneider K.L."/>
            <person name="Schwartz D.C."/>
            <person name="Sharma A."/>
            <person name="Soderlund C."/>
            <person name="Springer N.M."/>
            <person name="Sun Q."/>
            <person name="Wang H."/>
            <person name="Waterman M."/>
            <person name="Westerman R."/>
            <person name="Wolfgruber T.K."/>
            <person name="Yang L."/>
            <person name="Yu Y."/>
            <person name="Zhang L."/>
            <person name="Zhou S."/>
            <person name="Zhu Q."/>
            <person name="Bennetzen J.L."/>
            <person name="Dawe R.K."/>
            <person name="Jiang J."/>
            <person name="Jiang N."/>
            <person name="Presting G.G."/>
            <person name="Wessler S.R."/>
            <person name="Aluru S."/>
            <person name="Martienssen R.A."/>
            <person name="Clifton S.W."/>
            <person name="McCombie W.R."/>
            <person name="Wing R.A."/>
            <person name="Wilson R.K."/>
        </authorList>
    </citation>
    <scope>NUCLEOTIDE SEQUENCE [LARGE SCALE GENOMIC DNA]</scope>
    <source>
        <strain evidence="2">cv. B73</strain>
    </source>
</reference>
<dbReference type="AlphaFoldDB" id="A0A804NQH9"/>
<name>A0A804NQH9_MAIZE</name>
<keyword evidence="2" id="KW-1185">Reference proteome</keyword>
<accession>A0A804NQH9</accession>
<sequence length="138" mass="15012">MSAHDEDGGRRRRTLAKVSLSLVSTTMAEASTYSLDAVKTRHLQLHRSPGGTGGRSVIRVAAELHLRSTLASNRGRMAFLGRHSPVDFQALLHSCQSLIGQSFWVSYEKLHQTSGPTCCVGRLSMVAGPARMYGCRAE</sequence>
<dbReference type="Gramene" id="Zm00001eb178310_T001">
    <property type="protein sequence ID" value="Zm00001eb178310_P001"/>
    <property type="gene ID" value="Zm00001eb178310"/>
</dbReference>
<proteinExistence type="predicted"/>
<reference evidence="1" key="2">
    <citation type="submission" date="2019-07" db="EMBL/GenBank/DDBJ databases">
        <authorList>
            <person name="Seetharam A."/>
            <person name="Woodhouse M."/>
            <person name="Cannon E."/>
        </authorList>
    </citation>
    <scope>NUCLEOTIDE SEQUENCE [LARGE SCALE GENOMIC DNA]</scope>
    <source>
        <strain evidence="1">cv. B73</strain>
    </source>
</reference>
<reference evidence="1" key="3">
    <citation type="submission" date="2021-05" db="UniProtKB">
        <authorList>
            <consortium name="EnsemblPlants"/>
        </authorList>
    </citation>
    <scope>IDENTIFICATION</scope>
    <source>
        <strain evidence="1">cv. B73</strain>
    </source>
</reference>
<dbReference type="Proteomes" id="UP000007305">
    <property type="component" value="Chromosome 4"/>
</dbReference>
<evidence type="ECO:0000313" key="2">
    <source>
        <dbReference type="Proteomes" id="UP000007305"/>
    </source>
</evidence>
<evidence type="ECO:0000313" key="1">
    <source>
        <dbReference type="EnsemblPlants" id="Zm00001eb178310_P001"/>
    </source>
</evidence>
<dbReference type="InParanoid" id="A0A804NQH9"/>
<dbReference type="EnsemblPlants" id="Zm00001eb178310_T001">
    <property type="protein sequence ID" value="Zm00001eb178310_P001"/>
    <property type="gene ID" value="Zm00001eb178310"/>
</dbReference>
<protein>
    <submittedName>
        <fullName evidence="1">Uncharacterized protein</fullName>
    </submittedName>
</protein>